<comment type="subcellular location">
    <subcellularLocation>
        <location evidence="1">Nucleus</location>
    </subcellularLocation>
</comment>
<evidence type="ECO:0000256" key="2">
    <source>
        <dbReference type="ARBA" id="ARBA00010239"/>
    </source>
</evidence>
<evidence type="ECO:0000256" key="6">
    <source>
        <dbReference type="SAM" id="MobiDB-lite"/>
    </source>
</evidence>
<feature type="compositionally biased region" description="Polar residues" evidence="6">
    <location>
        <begin position="73"/>
        <end position="85"/>
    </location>
</feature>
<protein>
    <submittedName>
        <fullName evidence="7">Similar to Saccharomyces cerevisiae YLR321C SFH1 Component of the RSC chromatin remodeling complex</fullName>
    </submittedName>
</protein>
<organism evidence="7 8">
    <name type="scientific">Geotrichum candidum</name>
    <name type="common">Oospora lactis</name>
    <name type="synonym">Dipodascus geotrichum</name>
    <dbReference type="NCBI Taxonomy" id="1173061"/>
    <lineage>
        <taxon>Eukaryota</taxon>
        <taxon>Fungi</taxon>
        <taxon>Dikarya</taxon>
        <taxon>Ascomycota</taxon>
        <taxon>Saccharomycotina</taxon>
        <taxon>Dipodascomycetes</taxon>
        <taxon>Dipodascales</taxon>
        <taxon>Dipodascaceae</taxon>
        <taxon>Geotrichum</taxon>
    </lineage>
</organism>
<name>A0A0J9X2K0_GEOCN</name>
<keyword evidence="8" id="KW-1185">Reference proteome</keyword>
<dbReference type="OrthoDB" id="10258327at2759"/>
<proteinExistence type="inferred from homology"/>
<evidence type="ECO:0000256" key="3">
    <source>
        <dbReference type="ARBA" id="ARBA00023015"/>
    </source>
</evidence>
<keyword evidence="3" id="KW-0805">Transcription regulation</keyword>
<dbReference type="STRING" id="1173061.A0A0J9X2K0"/>
<accession>A0A0J9X2K0</accession>
<dbReference type="InterPro" id="IPR006939">
    <property type="entry name" value="SNF5"/>
</dbReference>
<evidence type="ECO:0000256" key="1">
    <source>
        <dbReference type="ARBA" id="ARBA00004123"/>
    </source>
</evidence>
<feature type="region of interest" description="Disordered" evidence="6">
    <location>
        <begin position="322"/>
        <end position="366"/>
    </location>
</feature>
<comment type="caution">
    <text evidence="7">The sequence shown here is derived from an EMBL/GenBank/DDBJ whole genome shotgun (WGS) entry which is preliminary data.</text>
</comment>
<reference evidence="7" key="1">
    <citation type="submission" date="2014-03" db="EMBL/GenBank/DDBJ databases">
        <authorList>
            <person name="Casaregola S."/>
        </authorList>
    </citation>
    <scope>NUCLEOTIDE SEQUENCE [LARGE SCALE GENOMIC DNA]</scope>
    <source>
        <strain evidence="7">CLIB 918</strain>
    </source>
</reference>
<dbReference type="Proteomes" id="UP000242525">
    <property type="component" value="Unassembled WGS sequence"/>
</dbReference>
<keyword evidence="5" id="KW-0539">Nucleus</keyword>
<sequence>MSTKIPQAFQTGFSSRLRLEQTSLFISTAPVVRTNKRATASNMVSYAEVDEDFDDDEDDDNIGPNGIFGSFSGANGQTTLDTNGAGTPALASAAGLTPKPDAKETKRLAQRTQHATYTDEQLRAVADSDEVLVPIRLNLEYENFRITDFLLWNANETVITPEQFAAITCADMDLPAPYTTQIAGAIRSQLADYAAVANVTLPADMGLHVIINLNVYLNKQLYEDKFEWDLGSDITPQAFAKGVVQDLGLYSEFYPAIAHALYEVLYKMKREALDGHLPQEIENYAAFGGDAGWRVDQELLGEDWAPSVERLSQEEIEKREIERGRNNRRLKRESARMGGDITEIGGLFGRSKRRRRGYEERSDSPW</sequence>
<dbReference type="GO" id="GO:0006338">
    <property type="term" value="P:chromatin remodeling"/>
    <property type="evidence" value="ECO:0007669"/>
    <property type="project" value="InterPro"/>
</dbReference>
<dbReference type="PANTHER" id="PTHR10019">
    <property type="entry name" value="SNF5"/>
    <property type="match status" value="1"/>
</dbReference>
<feature type="compositionally biased region" description="Basic and acidic residues" evidence="6">
    <location>
        <begin position="357"/>
        <end position="366"/>
    </location>
</feature>
<comment type="similarity">
    <text evidence="2">Belongs to the SNF5 family.</text>
</comment>
<evidence type="ECO:0000313" key="7">
    <source>
        <dbReference type="EMBL" id="CDO51230.1"/>
    </source>
</evidence>
<dbReference type="EMBL" id="CCBN010000001">
    <property type="protein sequence ID" value="CDO51230.1"/>
    <property type="molecule type" value="Genomic_DNA"/>
</dbReference>
<gene>
    <name evidence="7" type="ORF">BN980_GECA01s02881g</name>
</gene>
<dbReference type="GO" id="GO:0000228">
    <property type="term" value="C:nuclear chromosome"/>
    <property type="evidence" value="ECO:0007669"/>
    <property type="project" value="InterPro"/>
</dbReference>
<keyword evidence="4" id="KW-0804">Transcription</keyword>
<dbReference type="Pfam" id="PF04855">
    <property type="entry name" value="SNF5"/>
    <property type="match status" value="1"/>
</dbReference>
<evidence type="ECO:0000256" key="5">
    <source>
        <dbReference type="ARBA" id="ARBA00023242"/>
    </source>
</evidence>
<evidence type="ECO:0000256" key="4">
    <source>
        <dbReference type="ARBA" id="ARBA00023163"/>
    </source>
</evidence>
<evidence type="ECO:0000313" key="8">
    <source>
        <dbReference type="Proteomes" id="UP000242525"/>
    </source>
</evidence>
<feature type="region of interest" description="Disordered" evidence="6">
    <location>
        <begin position="73"/>
        <end position="102"/>
    </location>
</feature>
<dbReference type="AlphaFoldDB" id="A0A0J9X2K0"/>